<feature type="transmembrane region" description="Helical" evidence="2">
    <location>
        <begin position="175"/>
        <end position="197"/>
    </location>
</feature>
<evidence type="ECO:0000313" key="3">
    <source>
        <dbReference type="EMBL" id="SHG25368.1"/>
    </source>
</evidence>
<organism evidence="3 4">
    <name type="scientific">Jatrophihabitans endophyticus</name>
    <dbReference type="NCBI Taxonomy" id="1206085"/>
    <lineage>
        <taxon>Bacteria</taxon>
        <taxon>Bacillati</taxon>
        <taxon>Actinomycetota</taxon>
        <taxon>Actinomycetes</taxon>
        <taxon>Jatrophihabitantales</taxon>
        <taxon>Jatrophihabitantaceae</taxon>
        <taxon>Jatrophihabitans</taxon>
    </lineage>
</organism>
<keyword evidence="2" id="KW-0812">Transmembrane</keyword>
<dbReference type="AlphaFoldDB" id="A0A1M5IAE4"/>
<sequence>MAAVTDVGTAPAADAPSSPSPATTAAAGRDLLAVAAVALVVGAGATAAAYGGATALLVAVVAVQTLFGLGWVLGTGMPGRRGGVVVGALAAAGADVAVSLYPQDRLGPLVAVLALAVPVAFVHQLLRGAARVQLVSSLSAVALLVLAQVSVSAWVQLRHEFTGSARLGTGIEGRVSAAVVGAAFAAVLVGCLVDVVVSVPRFDPAVPRGVLGLVAAAAVGAAAAYLALRDVRDFGDGRAVFLGAAVGALAGLLAIAATFVAHTTPRGTSWLARLGRPVYTALLPVCVLAPAAFLLCLAIRS</sequence>
<keyword evidence="2" id="KW-1133">Transmembrane helix</keyword>
<feature type="transmembrane region" description="Helical" evidence="2">
    <location>
        <begin position="57"/>
        <end position="77"/>
    </location>
</feature>
<gene>
    <name evidence="3" type="ORF">SAMN05443575_1827</name>
</gene>
<reference evidence="3 4" key="1">
    <citation type="submission" date="2016-11" db="EMBL/GenBank/DDBJ databases">
        <authorList>
            <person name="Jaros S."/>
            <person name="Januszkiewicz K."/>
            <person name="Wedrychowicz H."/>
        </authorList>
    </citation>
    <scope>NUCLEOTIDE SEQUENCE [LARGE SCALE GENOMIC DNA]</scope>
    <source>
        <strain evidence="3 4">DSM 45627</strain>
    </source>
</reference>
<feature type="compositionally biased region" description="Low complexity" evidence="1">
    <location>
        <begin position="9"/>
        <end position="21"/>
    </location>
</feature>
<dbReference type="STRING" id="1206085.SAMN05443575_1827"/>
<dbReference type="EMBL" id="FQVU01000002">
    <property type="protein sequence ID" value="SHG25368.1"/>
    <property type="molecule type" value="Genomic_DNA"/>
</dbReference>
<feature type="transmembrane region" description="Helical" evidence="2">
    <location>
        <begin position="31"/>
        <end position="50"/>
    </location>
</feature>
<keyword evidence="4" id="KW-1185">Reference proteome</keyword>
<evidence type="ECO:0000313" key="4">
    <source>
        <dbReference type="Proteomes" id="UP000186132"/>
    </source>
</evidence>
<feature type="transmembrane region" description="Helical" evidence="2">
    <location>
        <begin position="240"/>
        <end position="261"/>
    </location>
</feature>
<proteinExistence type="predicted"/>
<feature type="transmembrane region" description="Helical" evidence="2">
    <location>
        <begin position="132"/>
        <end position="155"/>
    </location>
</feature>
<feature type="transmembrane region" description="Helical" evidence="2">
    <location>
        <begin position="83"/>
        <end position="101"/>
    </location>
</feature>
<feature type="transmembrane region" description="Helical" evidence="2">
    <location>
        <begin position="209"/>
        <end position="228"/>
    </location>
</feature>
<feature type="transmembrane region" description="Helical" evidence="2">
    <location>
        <begin position="281"/>
        <end position="299"/>
    </location>
</feature>
<name>A0A1M5IAE4_9ACTN</name>
<feature type="transmembrane region" description="Helical" evidence="2">
    <location>
        <begin position="108"/>
        <end position="126"/>
    </location>
</feature>
<dbReference type="Proteomes" id="UP000186132">
    <property type="component" value="Unassembled WGS sequence"/>
</dbReference>
<evidence type="ECO:0000256" key="2">
    <source>
        <dbReference type="SAM" id="Phobius"/>
    </source>
</evidence>
<accession>A0A1M5IAE4</accession>
<protein>
    <submittedName>
        <fullName evidence="3">Uncharacterized protein</fullName>
    </submittedName>
</protein>
<evidence type="ECO:0000256" key="1">
    <source>
        <dbReference type="SAM" id="MobiDB-lite"/>
    </source>
</evidence>
<feature type="region of interest" description="Disordered" evidence="1">
    <location>
        <begin position="1"/>
        <end position="21"/>
    </location>
</feature>
<keyword evidence="2" id="KW-0472">Membrane</keyword>